<dbReference type="PANTHER" id="PTHR46336">
    <property type="entry name" value="OS02G0260700 PROTEIN"/>
    <property type="match status" value="1"/>
</dbReference>
<keyword evidence="7" id="KW-1185">Reference proteome</keyword>
<dbReference type="InterPro" id="IPR011705">
    <property type="entry name" value="BACK"/>
</dbReference>
<dbReference type="PANTHER" id="PTHR46336:SF3">
    <property type="entry name" value="BTB_POZ DOMAIN-CONTAINING PROTEIN POB1"/>
    <property type="match status" value="1"/>
</dbReference>
<dbReference type="GO" id="GO:0010114">
    <property type="term" value="P:response to red light"/>
    <property type="evidence" value="ECO:0007669"/>
    <property type="project" value="TreeGrafter"/>
</dbReference>
<dbReference type="CDD" id="cd18186">
    <property type="entry name" value="BTB_POZ_ZBTB_KLHL-like"/>
    <property type="match status" value="1"/>
</dbReference>
<dbReference type="InterPro" id="IPR045890">
    <property type="entry name" value="POB1-like"/>
</dbReference>
<dbReference type="SMART" id="SM00225">
    <property type="entry name" value="BTB"/>
    <property type="match status" value="1"/>
</dbReference>
<comment type="caution">
    <text evidence="6">The sequence shown here is derived from an EMBL/GenBank/DDBJ whole genome shotgun (WGS) entry which is preliminary data.</text>
</comment>
<evidence type="ECO:0000256" key="1">
    <source>
        <dbReference type="ARBA" id="ARBA00002668"/>
    </source>
</evidence>
<reference evidence="6" key="2">
    <citation type="submission" date="2023-06" db="EMBL/GenBank/DDBJ databases">
        <authorList>
            <person name="Ma L."/>
            <person name="Liu K.-W."/>
            <person name="Li Z."/>
            <person name="Hsiao Y.-Y."/>
            <person name="Qi Y."/>
            <person name="Fu T."/>
            <person name="Tang G."/>
            <person name="Zhang D."/>
            <person name="Sun W.-H."/>
            <person name="Liu D.-K."/>
            <person name="Li Y."/>
            <person name="Chen G.-Z."/>
            <person name="Liu X.-D."/>
            <person name="Liao X.-Y."/>
            <person name="Jiang Y.-T."/>
            <person name="Yu X."/>
            <person name="Hao Y."/>
            <person name="Huang J."/>
            <person name="Zhao X.-W."/>
            <person name="Ke S."/>
            <person name="Chen Y.-Y."/>
            <person name="Wu W.-L."/>
            <person name="Hsu J.-L."/>
            <person name="Lin Y.-F."/>
            <person name="Huang M.-D."/>
            <person name="Li C.-Y."/>
            <person name="Huang L."/>
            <person name="Wang Z.-W."/>
            <person name="Zhao X."/>
            <person name="Zhong W.-Y."/>
            <person name="Peng D.-H."/>
            <person name="Ahmad S."/>
            <person name="Lan S."/>
            <person name="Zhang J.-S."/>
            <person name="Tsai W.-C."/>
            <person name="Van De Peer Y."/>
            <person name="Liu Z.-J."/>
        </authorList>
    </citation>
    <scope>NUCLEOTIDE SEQUENCE</scope>
    <source>
        <strain evidence="6">CP</strain>
        <tissue evidence="6">Leaves</tissue>
    </source>
</reference>
<dbReference type="Gene3D" id="1.25.40.420">
    <property type="match status" value="1"/>
</dbReference>
<evidence type="ECO:0000256" key="2">
    <source>
        <dbReference type="ARBA" id="ARBA00004906"/>
    </source>
</evidence>
<sequence length="531" mass="60984">MDNEVDEEQPSWSGKLFYHLMSAIRWVPNFFSSDPETKTEPPNPSTPHRPTDASSGPSFQFAFNNIDFSDRTLRLEITNSGSPSDAPSDVEEARQSWWWWWWWRRSKQEEKRLRAVTLHVNSAILAAKSPFFYNLFSNGMRESLNKHSATVLRVDASEEAAVKQLLHFAYAGHLSRETAESPSAILDVLMAADKFDVVSCIRHCSILLRDSSPMTEESASTYLGLPHSVLAREEVRPLMDAVMEVVSARFKDVTDLRSEMAKLPLPLVEALLWRDDLNVASEDEVYSTVVEWAREKYPEREERCRILGSNLARLVRMPLMSWEKLREVVNCGDDIDKGLVSEAVLNALFFKAAPNPHMQQRMLIDTGSDRFYVARLYQNHPVKVVELERPWPHCIVYLDLKREELARLKRTETVQSEVFRFRAHAYYLVLGHYTTTKDSTSFFAVFLCIAKGRGTVSGKLAVESAVRMMPDREFVSREEELCEFKNGETRGEPHIFGVRWADFMANNSSYFVDGAFHLRVELGLLRQGRQQ</sequence>
<evidence type="ECO:0000313" key="7">
    <source>
        <dbReference type="Proteomes" id="UP001180020"/>
    </source>
</evidence>
<evidence type="ECO:0000256" key="4">
    <source>
        <dbReference type="SAM" id="MobiDB-lite"/>
    </source>
</evidence>
<dbReference type="AlphaFoldDB" id="A0AAV9DQY8"/>
<evidence type="ECO:0000256" key="3">
    <source>
        <dbReference type="ARBA" id="ARBA00022786"/>
    </source>
</evidence>
<dbReference type="Pfam" id="PF00651">
    <property type="entry name" value="BTB"/>
    <property type="match status" value="1"/>
</dbReference>
<name>A0AAV9DQY8_ACOCL</name>
<dbReference type="InterPro" id="IPR011333">
    <property type="entry name" value="SKP1/BTB/POZ_sf"/>
</dbReference>
<feature type="domain" description="BTB" evidence="5">
    <location>
        <begin position="118"/>
        <end position="178"/>
    </location>
</feature>
<dbReference type="FunFam" id="1.25.40.420:FF:000008">
    <property type="entry name" value="BTB/POZ domain-containing protein POB1"/>
    <property type="match status" value="1"/>
</dbReference>
<evidence type="ECO:0000313" key="6">
    <source>
        <dbReference type="EMBL" id="KAK1303389.1"/>
    </source>
</evidence>
<comment type="function">
    <text evidence="1">May act as a substrate-specific adapter of an E3 ubiquitin-protein ligase complex (CUL3-RBX1-BTB) which mediates the ubiquitination and subsequent proteasomal degradation of target proteins.</text>
</comment>
<dbReference type="SUPFAM" id="SSF54695">
    <property type="entry name" value="POZ domain"/>
    <property type="match status" value="1"/>
</dbReference>
<feature type="region of interest" description="Disordered" evidence="4">
    <location>
        <begin position="32"/>
        <end position="55"/>
    </location>
</feature>
<reference evidence="6" key="1">
    <citation type="journal article" date="2023" name="Nat. Commun.">
        <title>Diploid and tetraploid genomes of Acorus and the evolution of monocots.</title>
        <authorList>
            <person name="Ma L."/>
            <person name="Liu K.W."/>
            <person name="Li Z."/>
            <person name="Hsiao Y.Y."/>
            <person name="Qi Y."/>
            <person name="Fu T."/>
            <person name="Tang G.D."/>
            <person name="Zhang D."/>
            <person name="Sun W.H."/>
            <person name="Liu D.K."/>
            <person name="Li Y."/>
            <person name="Chen G.Z."/>
            <person name="Liu X.D."/>
            <person name="Liao X.Y."/>
            <person name="Jiang Y.T."/>
            <person name="Yu X."/>
            <person name="Hao Y."/>
            <person name="Huang J."/>
            <person name="Zhao X.W."/>
            <person name="Ke S."/>
            <person name="Chen Y.Y."/>
            <person name="Wu W.L."/>
            <person name="Hsu J.L."/>
            <person name="Lin Y.F."/>
            <person name="Huang M.D."/>
            <person name="Li C.Y."/>
            <person name="Huang L."/>
            <person name="Wang Z.W."/>
            <person name="Zhao X."/>
            <person name="Zhong W.Y."/>
            <person name="Peng D.H."/>
            <person name="Ahmad S."/>
            <person name="Lan S."/>
            <person name="Zhang J.S."/>
            <person name="Tsai W.C."/>
            <person name="Van de Peer Y."/>
            <person name="Liu Z.J."/>
        </authorList>
    </citation>
    <scope>NUCLEOTIDE SEQUENCE</scope>
    <source>
        <strain evidence="6">CP</strain>
    </source>
</reference>
<protein>
    <submittedName>
        <fullName evidence="6">BTB/POZ domain-containing protein POB1</fullName>
    </submittedName>
</protein>
<comment type="pathway">
    <text evidence="2">Protein modification; protein ubiquitination.</text>
</comment>
<accession>A0AAV9DQY8</accession>
<dbReference type="Proteomes" id="UP001180020">
    <property type="component" value="Unassembled WGS sequence"/>
</dbReference>
<gene>
    <name evidence="6" type="primary">POB1</name>
    <name evidence="6" type="ORF">QJS10_CPB11g01434</name>
</gene>
<organism evidence="6 7">
    <name type="scientific">Acorus calamus</name>
    <name type="common">Sweet flag</name>
    <dbReference type="NCBI Taxonomy" id="4465"/>
    <lineage>
        <taxon>Eukaryota</taxon>
        <taxon>Viridiplantae</taxon>
        <taxon>Streptophyta</taxon>
        <taxon>Embryophyta</taxon>
        <taxon>Tracheophyta</taxon>
        <taxon>Spermatophyta</taxon>
        <taxon>Magnoliopsida</taxon>
        <taxon>Liliopsida</taxon>
        <taxon>Acoraceae</taxon>
        <taxon>Acorus</taxon>
    </lineage>
</organism>
<dbReference type="PROSITE" id="PS50097">
    <property type="entry name" value="BTB"/>
    <property type="match status" value="1"/>
</dbReference>
<dbReference type="GO" id="GO:0005634">
    <property type="term" value="C:nucleus"/>
    <property type="evidence" value="ECO:0007669"/>
    <property type="project" value="TreeGrafter"/>
</dbReference>
<dbReference type="InterPro" id="IPR000210">
    <property type="entry name" value="BTB/POZ_dom"/>
</dbReference>
<dbReference type="SMART" id="SM00875">
    <property type="entry name" value="BACK"/>
    <property type="match status" value="1"/>
</dbReference>
<dbReference type="Gene3D" id="3.30.710.10">
    <property type="entry name" value="Potassium Channel Kv1.1, Chain A"/>
    <property type="match status" value="1"/>
</dbReference>
<keyword evidence="3" id="KW-0833">Ubl conjugation pathway</keyword>
<dbReference type="EMBL" id="JAUJYO010000011">
    <property type="protein sequence ID" value="KAK1303389.1"/>
    <property type="molecule type" value="Genomic_DNA"/>
</dbReference>
<evidence type="ECO:0000259" key="5">
    <source>
        <dbReference type="PROSITE" id="PS50097"/>
    </source>
</evidence>
<proteinExistence type="predicted"/>
<dbReference type="Pfam" id="PF07707">
    <property type="entry name" value="BACK"/>
    <property type="match status" value="1"/>
</dbReference>